<evidence type="ECO:0000313" key="1">
    <source>
        <dbReference type="EMBL" id="RCH90494.1"/>
    </source>
</evidence>
<dbReference type="AlphaFoldDB" id="A0A367JKL5"/>
<dbReference type="EMBL" id="PJQM01003149">
    <property type="protein sequence ID" value="RCH90494.1"/>
    <property type="molecule type" value="Genomic_DNA"/>
</dbReference>
<protein>
    <recommendedName>
        <fullName evidence="3">HTH psq-type domain-containing protein</fullName>
    </recommendedName>
</protein>
<evidence type="ECO:0000313" key="2">
    <source>
        <dbReference type="Proteomes" id="UP000253551"/>
    </source>
</evidence>
<dbReference type="Proteomes" id="UP000253551">
    <property type="component" value="Unassembled WGS sequence"/>
</dbReference>
<gene>
    <name evidence="1" type="ORF">CU098_008912</name>
</gene>
<keyword evidence="2" id="KW-1185">Reference proteome</keyword>
<evidence type="ECO:0008006" key="3">
    <source>
        <dbReference type="Google" id="ProtNLM"/>
    </source>
</evidence>
<accession>A0A367JKL5</accession>
<comment type="caution">
    <text evidence="1">The sequence shown here is derived from an EMBL/GenBank/DDBJ whole genome shotgun (WGS) entry which is preliminary data.</text>
</comment>
<sequence length="88" mass="10052">MHELNFNKCISEKAISSKAVFGPRGSYRSYTPAQVQELHDLVIEQGMSARKAELVLGIVVRASQNYVKQYKDNEQKRLPEKKVASWVQ</sequence>
<organism evidence="1 2">
    <name type="scientific">Rhizopus stolonifer</name>
    <name type="common">Rhizopus nigricans</name>
    <dbReference type="NCBI Taxonomy" id="4846"/>
    <lineage>
        <taxon>Eukaryota</taxon>
        <taxon>Fungi</taxon>
        <taxon>Fungi incertae sedis</taxon>
        <taxon>Mucoromycota</taxon>
        <taxon>Mucoromycotina</taxon>
        <taxon>Mucoromycetes</taxon>
        <taxon>Mucorales</taxon>
        <taxon>Mucorineae</taxon>
        <taxon>Rhizopodaceae</taxon>
        <taxon>Rhizopus</taxon>
    </lineage>
</organism>
<reference evidence="1 2" key="1">
    <citation type="journal article" date="2018" name="G3 (Bethesda)">
        <title>Phylogenetic and Phylogenomic Definition of Rhizopus Species.</title>
        <authorList>
            <person name="Gryganskyi A.P."/>
            <person name="Golan J."/>
            <person name="Dolatabadi S."/>
            <person name="Mondo S."/>
            <person name="Robb S."/>
            <person name="Idnurm A."/>
            <person name="Muszewska A."/>
            <person name="Steczkiewicz K."/>
            <person name="Masonjones S."/>
            <person name="Liao H.L."/>
            <person name="Gajdeczka M.T."/>
            <person name="Anike F."/>
            <person name="Vuek A."/>
            <person name="Anishchenko I.M."/>
            <person name="Voigt K."/>
            <person name="de Hoog G.S."/>
            <person name="Smith M.E."/>
            <person name="Heitman J."/>
            <person name="Vilgalys R."/>
            <person name="Stajich J.E."/>
        </authorList>
    </citation>
    <scope>NUCLEOTIDE SEQUENCE [LARGE SCALE GENOMIC DNA]</scope>
    <source>
        <strain evidence="1 2">LSU 92-RS-03</strain>
    </source>
</reference>
<dbReference type="OrthoDB" id="2288271at2759"/>
<name>A0A367JKL5_RHIST</name>
<proteinExistence type="predicted"/>